<dbReference type="PROSITE" id="PS00318">
    <property type="entry name" value="HMG_COA_REDUCTASE_2"/>
    <property type="match status" value="1"/>
</dbReference>
<accession>A0A9K3L1R7</accession>
<comment type="catalytic activity">
    <reaction evidence="6">
        <text>(R)-mevalonate + 2 NADP(+) + CoA = (3S)-3-hydroxy-3-methylglutaryl-CoA + 2 NADPH + 2 H(+)</text>
        <dbReference type="Rhea" id="RHEA:15989"/>
        <dbReference type="ChEBI" id="CHEBI:15378"/>
        <dbReference type="ChEBI" id="CHEBI:36464"/>
        <dbReference type="ChEBI" id="CHEBI:43074"/>
        <dbReference type="ChEBI" id="CHEBI:57287"/>
        <dbReference type="ChEBI" id="CHEBI:57783"/>
        <dbReference type="ChEBI" id="CHEBI:58349"/>
        <dbReference type="EC" id="1.1.1.34"/>
    </reaction>
</comment>
<evidence type="ECO:0000256" key="1">
    <source>
        <dbReference type="ARBA" id="ARBA00004370"/>
    </source>
</evidence>
<dbReference type="GO" id="GO:0008299">
    <property type="term" value="P:isoprenoid biosynthetic process"/>
    <property type="evidence" value="ECO:0007669"/>
    <property type="project" value="InterPro"/>
</dbReference>
<dbReference type="GO" id="GO:0005778">
    <property type="term" value="C:peroxisomal membrane"/>
    <property type="evidence" value="ECO:0007669"/>
    <property type="project" value="TreeGrafter"/>
</dbReference>
<dbReference type="FunFam" id="3.30.70.420:FF:000001">
    <property type="entry name" value="3-hydroxy-3-methylglutaryl coenzyme A reductase"/>
    <property type="match status" value="1"/>
</dbReference>
<keyword evidence="8" id="KW-1185">Reference proteome</keyword>
<dbReference type="InterPro" id="IPR023076">
    <property type="entry name" value="HMG_CoA_Rdtase_CS"/>
</dbReference>
<dbReference type="GO" id="GO:0015936">
    <property type="term" value="P:coenzyme A metabolic process"/>
    <property type="evidence" value="ECO:0007669"/>
    <property type="project" value="InterPro"/>
</dbReference>
<dbReference type="InterPro" id="IPR002202">
    <property type="entry name" value="HMG_CoA_Rdtase"/>
</dbReference>
<dbReference type="CDD" id="cd00643">
    <property type="entry name" value="HMG-CoA_reductase_classI"/>
    <property type="match status" value="1"/>
</dbReference>
<dbReference type="PROSITE" id="PS50065">
    <property type="entry name" value="HMG_COA_REDUCTASE_4"/>
    <property type="match status" value="1"/>
</dbReference>
<dbReference type="NCBIfam" id="TIGR00533">
    <property type="entry name" value="HMG_CoA_R_NADP"/>
    <property type="match status" value="1"/>
</dbReference>
<evidence type="ECO:0000256" key="6">
    <source>
        <dbReference type="RuleBase" id="RU361219"/>
    </source>
</evidence>
<dbReference type="PANTHER" id="PTHR10572">
    <property type="entry name" value="3-HYDROXY-3-METHYLGLUTARYL-COENZYME A REDUCTASE"/>
    <property type="match status" value="1"/>
</dbReference>
<evidence type="ECO:0000256" key="2">
    <source>
        <dbReference type="ARBA" id="ARBA00007661"/>
    </source>
</evidence>
<comment type="subcellular location">
    <subcellularLocation>
        <location evidence="6">Endoplasmic reticulum membrane</location>
        <topology evidence="6">Multi-pass membrane protein</topology>
    </subcellularLocation>
    <subcellularLocation>
        <location evidence="1">Membrane</location>
    </subcellularLocation>
</comment>
<protein>
    <recommendedName>
        <fullName evidence="6">3-hydroxy-3-methylglutaryl coenzyme A reductase</fullName>
        <shortName evidence="6">HMG-CoA reductase</shortName>
        <ecNumber evidence="6">1.1.1.34</ecNumber>
    </recommendedName>
</protein>
<evidence type="ECO:0000313" key="7">
    <source>
        <dbReference type="EMBL" id="KAG7353161.1"/>
    </source>
</evidence>
<dbReference type="Pfam" id="PF00368">
    <property type="entry name" value="HMG-CoA_red"/>
    <property type="match status" value="1"/>
</dbReference>
<dbReference type="OrthoDB" id="310654at2759"/>
<evidence type="ECO:0000313" key="8">
    <source>
        <dbReference type="Proteomes" id="UP000693970"/>
    </source>
</evidence>
<keyword evidence="6" id="KW-0812">Transmembrane</keyword>
<gene>
    <name evidence="7" type="ORF">IV203_009209</name>
</gene>
<feature type="transmembrane region" description="Helical" evidence="6">
    <location>
        <begin position="85"/>
        <end position="104"/>
    </location>
</feature>
<dbReference type="Proteomes" id="UP000693970">
    <property type="component" value="Unassembled WGS sequence"/>
</dbReference>
<keyword evidence="6" id="KW-1133">Transmembrane helix</keyword>
<reference evidence="7" key="2">
    <citation type="submission" date="2021-04" db="EMBL/GenBank/DDBJ databases">
        <authorList>
            <person name="Podell S."/>
        </authorList>
    </citation>
    <scope>NUCLEOTIDE SEQUENCE</scope>
    <source>
        <strain evidence="7">Hildebrandi</strain>
    </source>
</reference>
<comment type="similarity">
    <text evidence="2 6">Belongs to the HMG-CoA reductase family.</text>
</comment>
<keyword evidence="5 6" id="KW-0472">Membrane</keyword>
<keyword evidence="6" id="KW-0256">Endoplasmic reticulum</keyword>
<sequence length="624" mass="66356">MAAAMGTMPTIGMRLDAMIDQIDNLSSPQLYGIIVAATVGLCVVLLGTGSSNLDLQHNTTAKDNLLKKPAAVPKGRQPKWHIFKWINYLAVVAFLWSVCTFCLNASHYLHHESQGVLVQFLVGWSVFLLYFFGFFGVSFIHEDISNDETTASSRQPSSSKNATKQLHKAAPSAPVCSDPASFKVAASSHASTDIKELADEEIAELVLSNKVKDHELEKRLDPFRAVAVRRLAANRKLSTVLPDNKTNVLDKLPATPSLDYARVHGANCEIVVGYVPLPVGLVGPLTLNGETVYVPMATTEGCLVASTNRGAKAITQGGGAQARIIRDGITRAPCVRMGSAMEAADLKMWCEEPENFDMLKRAFESTTSFGKLLACHPTVAGKNVYLRLVCFSGDAMGMNMVSKGSLAVIELLQKEFSSLQLVALSGNMCTDKKAAATNWLQGRGKSVVVEAVISKEIVLTTLKTTVAALVHTNTHKNLIGSAMAGSLGGFNAHASNIVTAIFLATGQDPAQNVESSNCITLMEETEEGDLWISCTMPSIEVGTVGGGTSLEAQAACLEAIGCKGGGNTPGENSKKLATVVAAATMAGELSLLAALAANTLVQAHMTHNRKSNVTRTNICDESFK</sequence>
<evidence type="ECO:0000256" key="5">
    <source>
        <dbReference type="ARBA" id="ARBA00023136"/>
    </source>
</evidence>
<dbReference type="PANTHER" id="PTHR10572:SF24">
    <property type="entry name" value="3-HYDROXY-3-METHYLGLUTARYL-COENZYME A REDUCTASE"/>
    <property type="match status" value="1"/>
</dbReference>
<dbReference type="PROSITE" id="PS01192">
    <property type="entry name" value="HMG_COA_REDUCTASE_3"/>
    <property type="match status" value="1"/>
</dbReference>
<comment type="caution">
    <text evidence="7">The sequence shown here is derived from an EMBL/GenBank/DDBJ whole genome shotgun (WGS) entry which is preliminary data.</text>
</comment>
<dbReference type="GO" id="GO:0016126">
    <property type="term" value="P:sterol biosynthetic process"/>
    <property type="evidence" value="ECO:0007669"/>
    <property type="project" value="TreeGrafter"/>
</dbReference>
<comment type="pathway">
    <text evidence="6">Metabolic intermediate biosynthesis; (R)-mevalonate biosynthesis; (R)-mevalonate from acetyl-CoA: step 3/3.</text>
</comment>
<dbReference type="GO" id="GO:0005789">
    <property type="term" value="C:endoplasmic reticulum membrane"/>
    <property type="evidence" value="ECO:0007669"/>
    <property type="project" value="UniProtKB-SubCell"/>
</dbReference>
<organism evidence="7 8">
    <name type="scientific">Nitzschia inconspicua</name>
    <dbReference type="NCBI Taxonomy" id="303405"/>
    <lineage>
        <taxon>Eukaryota</taxon>
        <taxon>Sar</taxon>
        <taxon>Stramenopiles</taxon>
        <taxon>Ochrophyta</taxon>
        <taxon>Bacillariophyta</taxon>
        <taxon>Bacillariophyceae</taxon>
        <taxon>Bacillariophycidae</taxon>
        <taxon>Bacillariales</taxon>
        <taxon>Bacillariaceae</taxon>
        <taxon>Nitzschia</taxon>
    </lineage>
</organism>
<dbReference type="FunFam" id="3.90.770.10:FF:000001">
    <property type="entry name" value="3-hydroxy-3-methylglutaryl coenzyme A reductase"/>
    <property type="match status" value="1"/>
</dbReference>
<dbReference type="PROSITE" id="PS00066">
    <property type="entry name" value="HMG_COA_REDUCTASE_1"/>
    <property type="match status" value="1"/>
</dbReference>
<keyword evidence="3 6" id="KW-0521">NADP</keyword>
<dbReference type="InterPro" id="IPR004554">
    <property type="entry name" value="HMG_CoA_Rdtase_eu_arc"/>
</dbReference>
<proteinExistence type="inferred from homology"/>
<keyword evidence="4 6" id="KW-0560">Oxidoreductase</keyword>
<feature type="transmembrane region" description="Helical" evidence="6">
    <location>
        <begin position="30"/>
        <end position="49"/>
    </location>
</feature>
<evidence type="ECO:0000256" key="4">
    <source>
        <dbReference type="ARBA" id="ARBA00023002"/>
    </source>
</evidence>
<feature type="transmembrane region" description="Helical" evidence="6">
    <location>
        <begin position="116"/>
        <end position="140"/>
    </location>
</feature>
<dbReference type="AlphaFoldDB" id="A0A9K3L1R7"/>
<evidence type="ECO:0000256" key="3">
    <source>
        <dbReference type="ARBA" id="ARBA00022857"/>
    </source>
</evidence>
<dbReference type="EC" id="1.1.1.34" evidence="6"/>
<reference evidence="7" key="1">
    <citation type="journal article" date="2021" name="Sci. Rep.">
        <title>Diploid genomic architecture of Nitzschia inconspicua, an elite biomass production diatom.</title>
        <authorList>
            <person name="Oliver A."/>
            <person name="Podell S."/>
            <person name="Pinowska A."/>
            <person name="Traller J.C."/>
            <person name="Smith S.R."/>
            <person name="McClure R."/>
            <person name="Beliaev A."/>
            <person name="Bohutskyi P."/>
            <person name="Hill E.A."/>
            <person name="Rabines A."/>
            <person name="Zheng H."/>
            <person name="Allen L.Z."/>
            <person name="Kuo A."/>
            <person name="Grigoriev I.V."/>
            <person name="Allen A.E."/>
            <person name="Hazlebeck D."/>
            <person name="Allen E.E."/>
        </authorList>
    </citation>
    <scope>NUCLEOTIDE SEQUENCE</scope>
    <source>
        <strain evidence="7">Hildebrandi</strain>
    </source>
</reference>
<name>A0A9K3L1R7_9STRA</name>
<dbReference type="GO" id="GO:0004420">
    <property type="term" value="F:hydroxymethylglutaryl-CoA reductase (NADPH) activity"/>
    <property type="evidence" value="ECO:0007669"/>
    <property type="project" value="UniProtKB-EC"/>
</dbReference>
<dbReference type="EMBL" id="JAGRRH010000017">
    <property type="protein sequence ID" value="KAG7353161.1"/>
    <property type="molecule type" value="Genomic_DNA"/>
</dbReference>